<dbReference type="Pfam" id="PF07963">
    <property type="entry name" value="N_methyl"/>
    <property type="match status" value="1"/>
</dbReference>
<feature type="transmembrane region" description="Helical" evidence="1">
    <location>
        <begin position="7"/>
        <end position="31"/>
    </location>
</feature>
<comment type="caution">
    <text evidence="2">The sequence shown here is derived from an EMBL/GenBank/DDBJ whole genome shotgun (WGS) entry which is preliminary data.</text>
</comment>
<sequence>MKTLVQGFSLIELMIALTIGSFITVGAVSVYSTTRQANRIQGMQSRLSEDGRFALSMLRRVVSQAGFRPTSSTDLDTTRLSSLSATSLTMKFIPDGANMIACDGSVATGVVAVVPTISFDTGAKKLSCSTTVGTVTTTTDWIAPVTGGNGTELISGVFEYGSDTSSVTTDSEFQCGSTTRDCVADSYSTTPTTPELVVAVRVCFVLRSEAVDAGVVQSAATKDCAGSNISGSDTDHKLYRTFRSTILVRNR</sequence>
<keyword evidence="3" id="KW-1185">Reference proteome</keyword>
<dbReference type="InterPro" id="IPR012902">
    <property type="entry name" value="N_methyl_site"/>
</dbReference>
<protein>
    <submittedName>
        <fullName evidence="2">PilW family protein</fullName>
    </submittedName>
</protein>
<dbReference type="InterPro" id="IPR032092">
    <property type="entry name" value="PilW"/>
</dbReference>
<gene>
    <name evidence="2" type="ORF">VVD49_16650</name>
</gene>
<dbReference type="NCBIfam" id="TIGR02532">
    <property type="entry name" value="IV_pilin_GFxxxE"/>
    <property type="match status" value="1"/>
</dbReference>
<name>A0ABU6K637_9RHOO</name>
<evidence type="ECO:0000313" key="3">
    <source>
        <dbReference type="Proteomes" id="UP001331561"/>
    </source>
</evidence>
<dbReference type="RefSeq" id="WP_327600333.1">
    <property type="nucleotide sequence ID" value="NZ_JAYXHS010000003.1"/>
</dbReference>
<dbReference type="Proteomes" id="UP001331561">
    <property type="component" value="Unassembled WGS sequence"/>
</dbReference>
<keyword evidence="1" id="KW-0472">Membrane</keyword>
<reference evidence="2 3" key="1">
    <citation type="submission" date="2024-01" db="EMBL/GenBank/DDBJ databases">
        <title>Uliginosibacterium soil sp. nov.</title>
        <authorList>
            <person name="Lv Y."/>
        </authorList>
    </citation>
    <scope>NUCLEOTIDE SEQUENCE [LARGE SCALE GENOMIC DNA]</scope>
    <source>
        <strain evidence="2 3">H3</strain>
    </source>
</reference>
<proteinExistence type="predicted"/>
<keyword evidence="1" id="KW-1133">Transmembrane helix</keyword>
<dbReference type="PROSITE" id="PS00409">
    <property type="entry name" value="PROKAR_NTER_METHYL"/>
    <property type="match status" value="1"/>
</dbReference>
<keyword evidence="1" id="KW-0812">Transmembrane</keyword>
<dbReference type="SUPFAM" id="SSF54523">
    <property type="entry name" value="Pili subunits"/>
    <property type="match status" value="1"/>
</dbReference>
<evidence type="ECO:0000256" key="1">
    <source>
        <dbReference type="SAM" id="Phobius"/>
    </source>
</evidence>
<dbReference type="EMBL" id="JAYXHS010000003">
    <property type="protein sequence ID" value="MEC5387362.1"/>
    <property type="molecule type" value="Genomic_DNA"/>
</dbReference>
<organism evidence="2 3">
    <name type="scientific">Uliginosibacterium silvisoli</name>
    <dbReference type="NCBI Taxonomy" id="3114758"/>
    <lineage>
        <taxon>Bacteria</taxon>
        <taxon>Pseudomonadati</taxon>
        <taxon>Pseudomonadota</taxon>
        <taxon>Betaproteobacteria</taxon>
        <taxon>Rhodocyclales</taxon>
        <taxon>Zoogloeaceae</taxon>
        <taxon>Uliginosibacterium</taxon>
    </lineage>
</organism>
<dbReference type="Pfam" id="PF16074">
    <property type="entry name" value="PilW"/>
    <property type="match status" value="1"/>
</dbReference>
<dbReference type="InterPro" id="IPR045584">
    <property type="entry name" value="Pilin-like"/>
</dbReference>
<accession>A0ABU6K637</accession>
<evidence type="ECO:0000313" key="2">
    <source>
        <dbReference type="EMBL" id="MEC5387362.1"/>
    </source>
</evidence>